<feature type="coiled-coil region" evidence="1">
    <location>
        <begin position="72"/>
        <end position="113"/>
    </location>
</feature>
<evidence type="ECO:0000313" key="5">
    <source>
        <dbReference type="Proteomes" id="UP000736335"/>
    </source>
</evidence>
<dbReference type="OrthoDB" id="3219211at2759"/>
<protein>
    <recommendedName>
        <fullName evidence="3">DUF6697 domain-containing protein</fullName>
    </recommendedName>
</protein>
<organism evidence="4 5">
    <name type="scientific">Thelephora terrestris</name>
    <dbReference type="NCBI Taxonomy" id="56493"/>
    <lineage>
        <taxon>Eukaryota</taxon>
        <taxon>Fungi</taxon>
        <taxon>Dikarya</taxon>
        <taxon>Basidiomycota</taxon>
        <taxon>Agaricomycotina</taxon>
        <taxon>Agaricomycetes</taxon>
        <taxon>Thelephorales</taxon>
        <taxon>Thelephoraceae</taxon>
        <taxon>Thelephora</taxon>
    </lineage>
</organism>
<evidence type="ECO:0000256" key="1">
    <source>
        <dbReference type="SAM" id="Coils"/>
    </source>
</evidence>
<dbReference type="EMBL" id="WIUZ02000001">
    <property type="protein sequence ID" value="KAF9793307.1"/>
    <property type="molecule type" value="Genomic_DNA"/>
</dbReference>
<feature type="domain" description="DUF6697" evidence="3">
    <location>
        <begin position="248"/>
        <end position="391"/>
    </location>
</feature>
<dbReference type="AlphaFoldDB" id="A0A9P6LDE5"/>
<dbReference type="Pfam" id="PF20411">
    <property type="entry name" value="DUF6697"/>
    <property type="match status" value="1"/>
</dbReference>
<comment type="caution">
    <text evidence="4">The sequence shown here is derived from an EMBL/GenBank/DDBJ whole genome shotgun (WGS) entry which is preliminary data.</text>
</comment>
<evidence type="ECO:0000259" key="3">
    <source>
        <dbReference type="Pfam" id="PF20411"/>
    </source>
</evidence>
<accession>A0A9P6LDE5</accession>
<reference evidence="4" key="2">
    <citation type="submission" date="2020-11" db="EMBL/GenBank/DDBJ databases">
        <authorList>
            <consortium name="DOE Joint Genome Institute"/>
            <person name="Kuo A."/>
            <person name="Miyauchi S."/>
            <person name="Kiss E."/>
            <person name="Drula E."/>
            <person name="Kohler A."/>
            <person name="Sanchez-Garcia M."/>
            <person name="Andreopoulos B."/>
            <person name="Barry K.W."/>
            <person name="Bonito G."/>
            <person name="Buee M."/>
            <person name="Carver A."/>
            <person name="Chen C."/>
            <person name="Cichocki N."/>
            <person name="Clum A."/>
            <person name="Culley D."/>
            <person name="Crous P.W."/>
            <person name="Fauchery L."/>
            <person name="Girlanda M."/>
            <person name="Hayes R."/>
            <person name="Keri Z."/>
            <person name="Labutti K."/>
            <person name="Lipzen A."/>
            <person name="Lombard V."/>
            <person name="Magnuson J."/>
            <person name="Maillard F."/>
            <person name="Morin E."/>
            <person name="Murat C."/>
            <person name="Nolan M."/>
            <person name="Ohm R."/>
            <person name="Pangilinan J."/>
            <person name="Pereira M."/>
            <person name="Perotto S."/>
            <person name="Peter M."/>
            <person name="Riley R."/>
            <person name="Sitrit Y."/>
            <person name="Stielow B."/>
            <person name="Szollosi G."/>
            <person name="Zifcakova L."/>
            <person name="Stursova M."/>
            <person name="Spatafora J.W."/>
            <person name="Tedersoo L."/>
            <person name="Vaario L.-M."/>
            <person name="Yamada A."/>
            <person name="Yan M."/>
            <person name="Wang P."/>
            <person name="Xu J."/>
            <person name="Bruns T."/>
            <person name="Baldrian P."/>
            <person name="Vilgalys R."/>
            <person name="Henrissat B."/>
            <person name="Grigoriev I.V."/>
            <person name="Hibbett D."/>
            <person name="Nagy L.G."/>
            <person name="Martin F.M."/>
        </authorList>
    </citation>
    <scope>NUCLEOTIDE SEQUENCE</scope>
    <source>
        <strain evidence="4">UH-Tt-Lm1</strain>
    </source>
</reference>
<feature type="region of interest" description="Disordered" evidence="2">
    <location>
        <begin position="1"/>
        <end position="25"/>
    </location>
</feature>
<reference evidence="4" key="1">
    <citation type="journal article" date="2020" name="Nat. Commun.">
        <title>Large-scale genome sequencing of mycorrhizal fungi provides insights into the early evolution of symbiotic traits.</title>
        <authorList>
            <person name="Miyauchi S."/>
            <person name="Kiss E."/>
            <person name="Kuo A."/>
            <person name="Drula E."/>
            <person name="Kohler A."/>
            <person name="Sanchez-Garcia M."/>
            <person name="Morin E."/>
            <person name="Andreopoulos B."/>
            <person name="Barry K.W."/>
            <person name="Bonito G."/>
            <person name="Buee M."/>
            <person name="Carver A."/>
            <person name="Chen C."/>
            <person name="Cichocki N."/>
            <person name="Clum A."/>
            <person name="Culley D."/>
            <person name="Crous P.W."/>
            <person name="Fauchery L."/>
            <person name="Girlanda M."/>
            <person name="Hayes R.D."/>
            <person name="Keri Z."/>
            <person name="LaButti K."/>
            <person name="Lipzen A."/>
            <person name="Lombard V."/>
            <person name="Magnuson J."/>
            <person name="Maillard F."/>
            <person name="Murat C."/>
            <person name="Nolan M."/>
            <person name="Ohm R.A."/>
            <person name="Pangilinan J."/>
            <person name="Pereira M.F."/>
            <person name="Perotto S."/>
            <person name="Peter M."/>
            <person name="Pfister S."/>
            <person name="Riley R."/>
            <person name="Sitrit Y."/>
            <person name="Stielow J.B."/>
            <person name="Szollosi G."/>
            <person name="Zifcakova L."/>
            <person name="Stursova M."/>
            <person name="Spatafora J.W."/>
            <person name="Tedersoo L."/>
            <person name="Vaario L.M."/>
            <person name="Yamada A."/>
            <person name="Yan M."/>
            <person name="Wang P."/>
            <person name="Xu J."/>
            <person name="Bruns T."/>
            <person name="Baldrian P."/>
            <person name="Vilgalys R."/>
            <person name="Dunand C."/>
            <person name="Henrissat B."/>
            <person name="Grigoriev I.V."/>
            <person name="Hibbett D."/>
            <person name="Nagy L.G."/>
            <person name="Martin F.M."/>
        </authorList>
    </citation>
    <scope>NUCLEOTIDE SEQUENCE</scope>
    <source>
        <strain evidence="4">UH-Tt-Lm1</strain>
    </source>
</reference>
<proteinExistence type="predicted"/>
<evidence type="ECO:0000256" key="2">
    <source>
        <dbReference type="SAM" id="MobiDB-lite"/>
    </source>
</evidence>
<keyword evidence="5" id="KW-1185">Reference proteome</keyword>
<dbReference type="InterPro" id="IPR046520">
    <property type="entry name" value="DUF6697"/>
</dbReference>
<gene>
    <name evidence="4" type="ORF">BJ322DRAFT_1117393</name>
</gene>
<sequence>MFGSSGSPAKTIASSQSQSQSTHSLDKFSLASPTPLYPHDYDSVSRLDNRLTDALCVRDLLASRLSTACASIQQKSQVIEQLETEKTTLRQTVAALTAKKEELEEKLAADLQRATKALTIRIPAREAFEQPPGYDDVRRIVTFWELDSDLGDKATGRAGTSTGPSTPQMILDSPGPMLPTSESHSVFKTANDPEERLKARYELLASLPLPEGVPDYELKPLVFPGSMTIKEFILSASNLQFLRNGLSNHRILQELTTSWCPDREEHGFMLAPIFKCSTNPRTITAHNWNIVDVIGSLGDPTECFYSKDGKWYYAGTYRAVRLQDLIPEEWNNLSNEAMQVILKETLAGRKNISAQNNYETNQLYAVGALKVACVGLQCVGFNEGLYRGLLDHAAVCVQGTVKRRAGLGSGTSWNVQANSFPSPTSSPGPGAFNKQGIYINLGDNRGIENYTGVVTF</sequence>
<name>A0A9P6LDE5_9AGAM</name>
<dbReference type="Proteomes" id="UP000736335">
    <property type="component" value="Unassembled WGS sequence"/>
</dbReference>
<keyword evidence="1" id="KW-0175">Coiled coil</keyword>
<evidence type="ECO:0000313" key="4">
    <source>
        <dbReference type="EMBL" id="KAF9793307.1"/>
    </source>
</evidence>